<dbReference type="InterPro" id="IPR009057">
    <property type="entry name" value="Homeodomain-like_sf"/>
</dbReference>
<dbReference type="Pfam" id="PF13565">
    <property type="entry name" value="HTH_32"/>
    <property type="match status" value="1"/>
</dbReference>
<dbReference type="Pfam" id="PF13683">
    <property type="entry name" value="rve_3"/>
    <property type="match status" value="1"/>
</dbReference>
<dbReference type="PROSITE" id="PS50994">
    <property type="entry name" value="INTEGRASE"/>
    <property type="match status" value="1"/>
</dbReference>
<dbReference type="InterPro" id="IPR036397">
    <property type="entry name" value="RNaseH_sf"/>
</dbReference>
<organism evidence="2 3">
    <name type="scientific">Serratia liquefaciens</name>
    <dbReference type="NCBI Taxonomy" id="614"/>
    <lineage>
        <taxon>Bacteria</taxon>
        <taxon>Pseudomonadati</taxon>
        <taxon>Pseudomonadota</taxon>
        <taxon>Gammaproteobacteria</taxon>
        <taxon>Enterobacterales</taxon>
        <taxon>Yersiniaceae</taxon>
        <taxon>Serratia</taxon>
    </lineage>
</organism>
<protein>
    <submittedName>
        <fullName evidence="2">Transposase</fullName>
    </submittedName>
</protein>
<evidence type="ECO:0000313" key="3">
    <source>
        <dbReference type="Proteomes" id="UP000595237"/>
    </source>
</evidence>
<accession>A0ABX7CZQ7</accession>
<dbReference type="Gene3D" id="3.30.420.10">
    <property type="entry name" value="Ribonuclease H-like superfamily/Ribonuclease H"/>
    <property type="match status" value="1"/>
</dbReference>
<feature type="domain" description="Integrase catalytic" evidence="1">
    <location>
        <begin position="126"/>
        <end position="306"/>
    </location>
</feature>
<dbReference type="EMBL" id="CP068148">
    <property type="protein sequence ID" value="QQU54058.1"/>
    <property type="molecule type" value="Genomic_DNA"/>
</dbReference>
<evidence type="ECO:0000259" key="1">
    <source>
        <dbReference type="PROSITE" id="PS50994"/>
    </source>
</evidence>
<name>A0ABX7CZQ7_SERLI</name>
<dbReference type="PANTHER" id="PTHR47515">
    <property type="entry name" value="LOW CALCIUM RESPONSE LOCUS PROTEIN T"/>
    <property type="match status" value="1"/>
</dbReference>
<dbReference type="PANTHER" id="PTHR47515:SF2">
    <property type="entry name" value="INTEGRASE CORE DOMAIN PROTEIN"/>
    <property type="match status" value="1"/>
</dbReference>
<dbReference type="SUPFAM" id="SSF46689">
    <property type="entry name" value="Homeodomain-like"/>
    <property type="match status" value="1"/>
</dbReference>
<dbReference type="InterPro" id="IPR012337">
    <property type="entry name" value="RNaseH-like_sf"/>
</dbReference>
<dbReference type="InterPro" id="IPR001584">
    <property type="entry name" value="Integrase_cat-core"/>
</dbReference>
<evidence type="ECO:0000313" key="2">
    <source>
        <dbReference type="EMBL" id="QQU54058.1"/>
    </source>
</evidence>
<sequence>MPWTETVTMKRLEFIHACQTSGDSFSAVCRHFCISRKTGYKWLKRFQPDDVSSLEDHSRAPLTHSRQHSSDVINCLISLRRAHPDWGPNKIRQWLLNHEIPFDVPAGSTIGDILKREGLVPDRIKRRKTPENTHALTDIQAVNQVWSADFKGKFRLLSQEYCRPFTLTDNHSRYLLACEASASENLLFTRACFERAFHEYGLPEVVRTDNGAPFAGTGIAGLSSLSVWMIKLGIYPERIKKGHPEQNGRHERMHRSLKAGLSHNNIRQTMEEQQAWFSDYRYEFNHERPHAALGGATPSWVWTPSPRQWDGRIPEVNYPEGARLYKVAEKGDIRLGKRLFVSEALRGEYVMLKEVGEGLDVVLFDRMILAYYDRAKHSIIRID</sequence>
<gene>
    <name evidence="2" type="ORF">I6I38_17230</name>
</gene>
<reference evidence="2 3" key="1">
    <citation type="submission" date="2021-01" db="EMBL/GenBank/DDBJ databases">
        <title>FDA dAtabase for Regulatory Grade micrObial Sequences (FDA-ARGOS): Supporting development and validation of Infectious Disease Dx tests.</title>
        <authorList>
            <person name="Blissenbach B."/>
            <person name="Krut O."/>
            <person name="Tallon L."/>
            <person name="Sadzewicz L."/>
            <person name="Zhao X."/>
            <person name="Boylan J."/>
            <person name="Ott S."/>
            <person name="Bowen H."/>
            <person name="Vavikolanu K."/>
            <person name="Mehta A."/>
            <person name="Aluvathingal J."/>
            <person name="Nadendla S."/>
            <person name="Yan Y."/>
            <person name="Sichtig H."/>
        </authorList>
    </citation>
    <scope>NUCLEOTIDE SEQUENCE [LARGE SCALE GENOMIC DNA]</scope>
    <source>
        <strain evidence="2 3">FDAARGOS_1081</strain>
    </source>
</reference>
<dbReference type="SUPFAM" id="SSF53098">
    <property type="entry name" value="Ribonuclease H-like"/>
    <property type="match status" value="1"/>
</dbReference>
<dbReference type="Proteomes" id="UP000595237">
    <property type="component" value="Chromosome"/>
</dbReference>
<keyword evidence="3" id="KW-1185">Reference proteome</keyword>
<proteinExistence type="predicted"/>